<gene>
    <name evidence="1" type="ORF">KSP39_PZI021497</name>
</gene>
<name>A0AAP0FWI8_9ASPA</name>
<protein>
    <submittedName>
        <fullName evidence="1">Uncharacterized protein</fullName>
    </submittedName>
</protein>
<dbReference type="EMBL" id="JBBWWQ010000019">
    <property type="protein sequence ID" value="KAK8919293.1"/>
    <property type="molecule type" value="Genomic_DNA"/>
</dbReference>
<keyword evidence="2" id="KW-1185">Reference proteome</keyword>
<accession>A0AAP0FWI8</accession>
<proteinExistence type="predicted"/>
<comment type="caution">
    <text evidence="1">The sequence shown here is derived from an EMBL/GenBank/DDBJ whole genome shotgun (WGS) entry which is preliminary data.</text>
</comment>
<organism evidence="1 2">
    <name type="scientific">Platanthera zijinensis</name>
    <dbReference type="NCBI Taxonomy" id="2320716"/>
    <lineage>
        <taxon>Eukaryota</taxon>
        <taxon>Viridiplantae</taxon>
        <taxon>Streptophyta</taxon>
        <taxon>Embryophyta</taxon>
        <taxon>Tracheophyta</taxon>
        <taxon>Spermatophyta</taxon>
        <taxon>Magnoliopsida</taxon>
        <taxon>Liliopsida</taxon>
        <taxon>Asparagales</taxon>
        <taxon>Orchidaceae</taxon>
        <taxon>Orchidoideae</taxon>
        <taxon>Orchideae</taxon>
        <taxon>Orchidinae</taxon>
        <taxon>Platanthera</taxon>
    </lineage>
</organism>
<evidence type="ECO:0000313" key="2">
    <source>
        <dbReference type="Proteomes" id="UP001418222"/>
    </source>
</evidence>
<dbReference type="Proteomes" id="UP001418222">
    <property type="component" value="Unassembled WGS sequence"/>
</dbReference>
<dbReference type="AlphaFoldDB" id="A0AAP0FWI8"/>
<evidence type="ECO:0000313" key="1">
    <source>
        <dbReference type="EMBL" id="KAK8919293.1"/>
    </source>
</evidence>
<sequence length="99" mass="11234">MLVCLMRSFSKKKLSYRGCIMWKKKEKDGEGVALKWRLGALVEVLQPCMKFSFLNVEKKLVFLCMDVMKCKHQRGVVLILKVRGVQVVITQTSTGGPGK</sequence>
<reference evidence="1 2" key="1">
    <citation type="journal article" date="2022" name="Nat. Plants">
        <title>Genomes of leafy and leafless Platanthera orchids illuminate the evolution of mycoheterotrophy.</title>
        <authorList>
            <person name="Li M.H."/>
            <person name="Liu K.W."/>
            <person name="Li Z."/>
            <person name="Lu H.C."/>
            <person name="Ye Q.L."/>
            <person name="Zhang D."/>
            <person name="Wang J.Y."/>
            <person name="Li Y.F."/>
            <person name="Zhong Z.M."/>
            <person name="Liu X."/>
            <person name="Yu X."/>
            <person name="Liu D.K."/>
            <person name="Tu X.D."/>
            <person name="Liu B."/>
            <person name="Hao Y."/>
            <person name="Liao X.Y."/>
            <person name="Jiang Y.T."/>
            <person name="Sun W.H."/>
            <person name="Chen J."/>
            <person name="Chen Y.Q."/>
            <person name="Ai Y."/>
            <person name="Zhai J.W."/>
            <person name="Wu S.S."/>
            <person name="Zhou Z."/>
            <person name="Hsiao Y.Y."/>
            <person name="Wu W.L."/>
            <person name="Chen Y.Y."/>
            <person name="Lin Y.F."/>
            <person name="Hsu J.L."/>
            <person name="Li C.Y."/>
            <person name="Wang Z.W."/>
            <person name="Zhao X."/>
            <person name="Zhong W.Y."/>
            <person name="Ma X.K."/>
            <person name="Ma L."/>
            <person name="Huang J."/>
            <person name="Chen G.Z."/>
            <person name="Huang M.Z."/>
            <person name="Huang L."/>
            <person name="Peng D.H."/>
            <person name="Luo Y.B."/>
            <person name="Zou S.Q."/>
            <person name="Chen S.P."/>
            <person name="Lan S."/>
            <person name="Tsai W.C."/>
            <person name="Van de Peer Y."/>
            <person name="Liu Z.J."/>
        </authorList>
    </citation>
    <scope>NUCLEOTIDE SEQUENCE [LARGE SCALE GENOMIC DNA]</scope>
    <source>
        <strain evidence="1">Lor287</strain>
    </source>
</reference>